<reference evidence="1" key="1">
    <citation type="submission" date="2018-02" db="EMBL/GenBank/DDBJ databases">
        <authorList>
            <person name="Cohen D.B."/>
            <person name="Kent A.D."/>
        </authorList>
    </citation>
    <scope>NUCLEOTIDE SEQUENCE</scope>
</reference>
<organism evidence="1">
    <name type="scientific">Fagus sylvatica</name>
    <name type="common">Beechnut</name>
    <dbReference type="NCBI Taxonomy" id="28930"/>
    <lineage>
        <taxon>Eukaryota</taxon>
        <taxon>Viridiplantae</taxon>
        <taxon>Streptophyta</taxon>
        <taxon>Embryophyta</taxon>
        <taxon>Tracheophyta</taxon>
        <taxon>Spermatophyta</taxon>
        <taxon>Magnoliopsida</taxon>
        <taxon>eudicotyledons</taxon>
        <taxon>Gunneridae</taxon>
        <taxon>Pentapetalae</taxon>
        <taxon>rosids</taxon>
        <taxon>fabids</taxon>
        <taxon>Fagales</taxon>
        <taxon>Fagaceae</taxon>
        <taxon>Fagus</taxon>
    </lineage>
</organism>
<sequence>MTLKEATLCIDTSISRVAELVKECRETTGVVSTSTVAFLMVANDSQVMRVVGRVSLRACKMMLSRDTLEKMICQLFEAKVARNFFTIMLIKHIADEVAVESVDNVTADFDDEVAADAACNVTADFVDKVAADAARDVTADFVDEVAADAAVMLQQTSLMKLQQMLLVNVTADFVDEVAADAACNVTADLVDKVAADAACNVTADLEVDDAACS</sequence>
<dbReference type="AlphaFoldDB" id="A0A2N9EES1"/>
<gene>
    <name evidence="1" type="ORF">FSB_LOCUS1036</name>
</gene>
<dbReference type="EMBL" id="OIVN01000043">
    <property type="protein sequence ID" value="SPC73154.1"/>
    <property type="molecule type" value="Genomic_DNA"/>
</dbReference>
<name>A0A2N9EES1_FAGSY</name>
<proteinExistence type="predicted"/>
<evidence type="ECO:0000313" key="1">
    <source>
        <dbReference type="EMBL" id="SPC73154.1"/>
    </source>
</evidence>
<accession>A0A2N9EES1</accession>
<protein>
    <submittedName>
        <fullName evidence="1">Uncharacterized protein</fullName>
    </submittedName>
</protein>